<dbReference type="EMBL" id="JAPEVG010000004">
    <property type="protein sequence ID" value="KAJ8501784.1"/>
    <property type="molecule type" value="Genomic_DNA"/>
</dbReference>
<gene>
    <name evidence="1" type="ORF">ONZ51_g364</name>
</gene>
<reference evidence="1" key="1">
    <citation type="submission" date="2022-11" db="EMBL/GenBank/DDBJ databases">
        <title>Genome Sequence of Cubamyces cubensis.</title>
        <authorList>
            <person name="Buettner E."/>
        </authorList>
    </citation>
    <scope>NUCLEOTIDE SEQUENCE</scope>
    <source>
        <strain evidence="1">MPL-01</strain>
    </source>
</reference>
<keyword evidence="2" id="KW-1185">Reference proteome</keyword>
<proteinExistence type="predicted"/>
<evidence type="ECO:0000313" key="2">
    <source>
        <dbReference type="Proteomes" id="UP001215151"/>
    </source>
</evidence>
<accession>A0AAD7U4A6</accession>
<sequence length="441" mass="48294">MPANGEFNLDISGVAGFFGGDVAVTAMATVHVYRGRRWLGWYNQPGSYEVARRYGQLCSGRFWDTLYPGPNNTPALVFKFDTPQPGPKYMSAQSGASPTGHAARLLFEGCRSLPLRYTPAANHRRTSPGFLTIIDLPYAPTTPIIPRRTQGTAANLLAALSIAVSLTASALCAYLEDWYSCAVILLGVITNGVSCYVIGRGTLQFTFPEPDKDSPSGSGILIGKDELVLLRGSKPALHAITRGQFVLDYSSKPQYLDIALSSTLLSIQFLAQLLLIPQGKLSGQLIFLGTFAVSAAYNSFLSSLDIESIQRAFLLEDVLHVGPADDALPRATMEKYELGTWTTMSVLALMLLAPSAEKGMLGRILDELLPNHTDLWGYWKAQVLQNIQDKIRSGSADSDEEFRFEFSSAEGYRPLLQLLYKDSHAAAEMYAQYRGKWHSAK</sequence>
<dbReference type="AlphaFoldDB" id="A0AAD7U4A6"/>
<name>A0AAD7U4A6_9APHY</name>
<evidence type="ECO:0000313" key="1">
    <source>
        <dbReference type="EMBL" id="KAJ8501784.1"/>
    </source>
</evidence>
<protein>
    <submittedName>
        <fullName evidence="1">Uncharacterized protein</fullName>
    </submittedName>
</protein>
<organism evidence="1 2">
    <name type="scientific">Trametes cubensis</name>
    <dbReference type="NCBI Taxonomy" id="1111947"/>
    <lineage>
        <taxon>Eukaryota</taxon>
        <taxon>Fungi</taxon>
        <taxon>Dikarya</taxon>
        <taxon>Basidiomycota</taxon>
        <taxon>Agaricomycotina</taxon>
        <taxon>Agaricomycetes</taxon>
        <taxon>Polyporales</taxon>
        <taxon>Polyporaceae</taxon>
        <taxon>Trametes</taxon>
    </lineage>
</organism>
<dbReference type="Proteomes" id="UP001215151">
    <property type="component" value="Unassembled WGS sequence"/>
</dbReference>
<comment type="caution">
    <text evidence="1">The sequence shown here is derived from an EMBL/GenBank/DDBJ whole genome shotgun (WGS) entry which is preliminary data.</text>
</comment>